<gene>
    <name evidence="2" type="ORF">RJ639_001887</name>
</gene>
<dbReference type="Proteomes" id="UP001188597">
    <property type="component" value="Unassembled WGS sequence"/>
</dbReference>
<feature type="compositionally biased region" description="Polar residues" evidence="1">
    <location>
        <begin position="11"/>
        <end position="25"/>
    </location>
</feature>
<evidence type="ECO:0000313" key="3">
    <source>
        <dbReference type="Proteomes" id="UP001188597"/>
    </source>
</evidence>
<protein>
    <submittedName>
        <fullName evidence="2">Uncharacterized protein</fullName>
    </submittedName>
</protein>
<accession>A0AA88X947</accession>
<keyword evidence="3" id="KW-1185">Reference proteome</keyword>
<comment type="caution">
    <text evidence="2">The sequence shown here is derived from an EMBL/GenBank/DDBJ whole genome shotgun (WGS) entry which is preliminary data.</text>
</comment>
<dbReference type="EMBL" id="JAVXUP010000022">
    <property type="protein sequence ID" value="KAK3042292.1"/>
    <property type="molecule type" value="Genomic_DNA"/>
</dbReference>
<sequence>MGAAPEANEYPRQTWTKPQHVSTFVDSGRTDGVNGARRPAMGTVPATLLASSAWCYGCCVVDDLVAALVMQVKESSSNSNGNLGPLFPTELQFPKKKTC</sequence>
<dbReference type="AlphaFoldDB" id="A0AA88X947"/>
<reference evidence="2" key="1">
    <citation type="submission" date="2022-12" db="EMBL/GenBank/DDBJ databases">
        <title>Draft genome assemblies for two species of Escallonia (Escalloniales).</title>
        <authorList>
            <person name="Chanderbali A."/>
            <person name="Dervinis C."/>
            <person name="Anghel I."/>
            <person name="Soltis D."/>
            <person name="Soltis P."/>
            <person name="Zapata F."/>
        </authorList>
    </citation>
    <scope>NUCLEOTIDE SEQUENCE</scope>
    <source>
        <strain evidence="2">UCBG64.0493</strain>
        <tissue evidence="2">Leaf</tissue>
    </source>
</reference>
<name>A0AA88X947_9ASTE</name>
<evidence type="ECO:0000256" key="1">
    <source>
        <dbReference type="SAM" id="MobiDB-lite"/>
    </source>
</evidence>
<feature type="region of interest" description="Disordered" evidence="1">
    <location>
        <begin position="1"/>
        <end position="38"/>
    </location>
</feature>
<organism evidence="2 3">
    <name type="scientific">Escallonia herrerae</name>
    <dbReference type="NCBI Taxonomy" id="1293975"/>
    <lineage>
        <taxon>Eukaryota</taxon>
        <taxon>Viridiplantae</taxon>
        <taxon>Streptophyta</taxon>
        <taxon>Embryophyta</taxon>
        <taxon>Tracheophyta</taxon>
        <taxon>Spermatophyta</taxon>
        <taxon>Magnoliopsida</taxon>
        <taxon>eudicotyledons</taxon>
        <taxon>Gunneridae</taxon>
        <taxon>Pentapetalae</taxon>
        <taxon>asterids</taxon>
        <taxon>campanulids</taxon>
        <taxon>Escalloniales</taxon>
        <taxon>Escalloniaceae</taxon>
        <taxon>Escallonia</taxon>
    </lineage>
</organism>
<proteinExistence type="predicted"/>
<evidence type="ECO:0000313" key="2">
    <source>
        <dbReference type="EMBL" id="KAK3042292.1"/>
    </source>
</evidence>